<feature type="compositionally biased region" description="Polar residues" evidence="1">
    <location>
        <begin position="177"/>
        <end position="186"/>
    </location>
</feature>
<evidence type="ECO:0008006" key="4">
    <source>
        <dbReference type="Google" id="ProtNLM"/>
    </source>
</evidence>
<organism evidence="2 3">
    <name type="scientific">Microthlaspi erraticum</name>
    <dbReference type="NCBI Taxonomy" id="1685480"/>
    <lineage>
        <taxon>Eukaryota</taxon>
        <taxon>Viridiplantae</taxon>
        <taxon>Streptophyta</taxon>
        <taxon>Embryophyta</taxon>
        <taxon>Tracheophyta</taxon>
        <taxon>Spermatophyta</taxon>
        <taxon>Magnoliopsida</taxon>
        <taxon>eudicotyledons</taxon>
        <taxon>Gunneridae</taxon>
        <taxon>Pentapetalae</taxon>
        <taxon>rosids</taxon>
        <taxon>malvids</taxon>
        <taxon>Brassicales</taxon>
        <taxon>Brassicaceae</taxon>
        <taxon>Coluteocarpeae</taxon>
        <taxon>Microthlaspi</taxon>
    </lineage>
</organism>
<dbReference type="OrthoDB" id="418237at2759"/>
<dbReference type="PANTHER" id="PTHR11439:SF483">
    <property type="entry name" value="PEPTIDE SYNTHASE GLIP-LIKE, PUTATIVE (AFU_ORTHOLOGUE AFUA_3G12920)-RELATED"/>
    <property type="match status" value="1"/>
</dbReference>
<name>A0A6D2JJ40_9BRAS</name>
<dbReference type="PANTHER" id="PTHR11439">
    <property type="entry name" value="GAG-POL-RELATED RETROTRANSPOSON"/>
    <property type="match status" value="1"/>
</dbReference>
<evidence type="ECO:0000256" key="1">
    <source>
        <dbReference type="SAM" id="MobiDB-lite"/>
    </source>
</evidence>
<evidence type="ECO:0000313" key="2">
    <source>
        <dbReference type="EMBL" id="CAA7039091.1"/>
    </source>
</evidence>
<gene>
    <name evidence="2" type="ORF">MERR_LOCUS26326</name>
</gene>
<accession>A0A6D2JJ40</accession>
<dbReference type="AlphaFoldDB" id="A0A6D2JJ40"/>
<comment type="caution">
    <text evidence="2">The sequence shown here is derived from an EMBL/GenBank/DDBJ whole genome shotgun (WGS) entry which is preliminary data.</text>
</comment>
<protein>
    <recommendedName>
        <fullName evidence="4">Reverse transcriptase Ty1/copia-type domain-containing protein</fullName>
    </recommendedName>
</protein>
<dbReference type="EMBL" id="CACVBM020001206">
    <property type="protein sequence ID" value="CAA7039091.1"/>
    <property type="molecule type" value="Genomic_DNA"/>
</dbReference>
<reference evidence="2" key="1">
    <citation type="submission" date="2020-01" db="EMBL/GenBank/DDBJ databases">
        <authorList>
            <person name="Mishra B."/>
        </authorList>
    </citation>
    <scope>NUCLEOTIDE SEQUENCE [LARGE SCALE GENOMIC DNA]</scope>
</reference>
<dbReference type="Proteomes" id="UP000467841">
    <property type="component" value="Unassembled WGS sequence"/>
</dbReference>
<keyword evidence="3" id="KW-1185">Reference proteome</keyword>
<proteinExistence type="predicted"/>
<evidence type="ECO:0000313" key="3">
    <source>
        <dbReference type="Proteomes" id="UP000467841"/>
    </source>
</evidence>
<feature type="region of interest" description="Disordered" evidence="1">
    <location>
        <begin position="173"/>
        <end position="204"/>
    </location>
</feature>
<sequence length="204" mass="22725">MLQRWCVCSYQAKPKQSHLQAVKKILRMSRELSIWGSSTLKDPTEILLDIVTPIGQDVQMIGKVQVEVVSSLGTILIAWLNKKQNSVSLSTAEAEYIALGSCCTQLIWMRQMSADYGWSLDPSWSTVTTKAPLTYQRIRRQIYKPAISKHLPSNEVATTTSLVVTADCVSEPAEPEVQQTDASMSVRSKPAVSPSRRNSRNRVS</sequence>